<accession>A0A9J7HMI7</accession>
<dbReference type="Pfam" id="PF00096">
    <property type="entry name" value="zf-C2H2"/>
    <property type="match status" value="3"/>
</dbReference>
<dbReference type="FunFam" id="3.30.160.60:FF:003711">
    <property type="match status" value="1"/>
</dbReference>
<dbReference type="RefSeq" id="XP_035662336.1">
    <property type="nucleotide sequence ID" value="XM_035806443.1"/>
</dbReference>
<evidence type="ECO:0000256" key="4">
    <source>
        <dbReference type="ARBA" id="ARBA00022833"/>
    </source>
</evidence>
<evidence type="ECO:0000313" key="7">
    <source>
        <dbReference type="Proteomes" id="UP000001554"/>
    </source>
</evidence>
<dbReference type="InterPro" id="IPR036236">
    <property type="entry name" value="Znf_C2H2_sf"/>
</dbReference>
<dbReference type="GeneID" id="118406402"/>
<feature type="domain" description="C2H2-type" evidence="6">
    <location>
        <begin position="457"/>
        <end position="483"/>
    </location>
</feature>
<dbReference type="OrthoDB" id="8117402at2759"/>
<dbReference type="PANTHER" id="PTHR24403:SF109">
    <property type="entry name" value="ZINC FINGER PROTEIN 845-LIKE"/>
    <property type="match status" value="1"/>
</dbReference>
<dbReference type="FunFam" id="3.30.160.60:FF:001327">
    <property type="entry name" value="Uncharacterized protein"/>
    <property type="match status" value="1"/>
</dbReference>
<dbReference type="InterPro" id="IPR050688">
    <property type="entry name" value="Zinc_finger/UBP_domain"/>
</dbReference>
<evidence type="ECO:0000256" key="2">
    <source>
        <dbReference type="ARBA" id="ARBA00022737"/>
    </source>
</evidence>
<feature type="domain" description="C2H2-type" evidence="6">
    <location>
        <begin position="373"/>
        <end position="400"/>
    </location>
</feature>
<dbReference type="Proteomes" id="UP000001554">
    <property type="component" value="Chromosome 19"/>
</dbReference>
<dbReference type="Gene3D" id="3.30.160.60">
    <property type="entry name" value="Classic Zinc Finger"/>
    <property type="match status" value="5"/>
</dbReference>
<sequence>MTRQQEFICGLSHKVTIAVLPRLNMEELMFELNRRIGNLDQEDSIKDRLVSILRDVMLEEYRQLERKAEISMPGKEQETIIIQRDISMAYAEMTSTPDASQQSSGLDLVNSKENNDTSNEVFTHTRELALNAVQAQLTATIPPSNTTLTQMNTTVECIKREDDAMATEDGAGRGYHDELNMDTLTFSTQVLDAVNSTSNTYTEKPVEDDKPCQETAVASALCEPTSDHTERHTCIKTECHEPEDDYISLPSNWNQNECYTDDRDTALINGEHEDSPKVNIEETPSTSCKLTPDRACKNRVSLLSDKNSGINCKGHVRDIRGFNTSNAHNISKPNRQCYKAEEKPFMCGECGYRASNKTRLVEHMRTHTGEKLFKCNQCHYQASLKSSLVKHMKKHSDEEPYCCDICEYKTYNWSHIKRHMKYHAGVRPYKCEQCEYSAVDKSDLTKHRRRHTGERPYSCQVCDYKASQRGSLVWHMKTRHQCK</sequence>
<keyword evidence="2" id="KW-0677">Repeat</keyword>
<evidence type="ECO:0000259" key="6">
    <source>
        <dbReference type="PROSITE" id="PS50157"/>
    </source>
</evidence>
<dbReference type="GO" id="GO:0008270">
    <property type="term" value="F:zinc ion binding"/>
    <property type="evidence" value="ECO:0007669"/>
    <property type="project" value="UniProtKB-KW"/>
</dbReference>
<evidence type="ECO:0000256" key="5">
    <source>
        <dbReference type="PROSITE-ProRule" id="PRU00042"/>
    </source>
</evidence>
<keyword evidence="4" id="KW-0862">Zinc</keyword>
<dbReference type="KEGG" id="bfo:118406402"/>
<dbReference type="SUPFAM" id="SSF57667">
    <property type="entry name" value="beta-beta-alpha zinc fingers"/>
    <property type="match status" value="3"/>
</dbReference>
<dbReference type="FunFam" id="3.30.160.60:FF:002068">
    <property type="entry name" value="LD31554p"/>
    <property type="match status" value="1"/>
</dbReference>
<evidence type="ECO:0000256" key="3">
    <source>
        <dbReference type="ARBA" id="ARBA00022771"/>
    </source>
</evidence>
<name>A0A9J7HMI7_BRAFL</name>
<dbReference type="AlphaFoldDB" id="A0A9J7HMI7"/>
<dbReference type="PANTHER" id="PTHR24403">
    <property type="entry name" value="ZINC FINGER PROTEIN"/>
    <property type="match status" value="1"/>
</dbReference>
<dbReference type="FunFam" id="3.30.160.60:FF:001876">
    <property type="match status" value="1"/>
</dbReference>
<feature type="domain" description="C2H2-type" evidence="6">
    <location>
        <begin position="345"/>
        <end position="372"/>
    </location>
</feature>
<evidence type="ECO:0000256" key="1">
    <source>
        <dbReference type="ARBA" id="ARBA00022723"/>
    </source>
</evidence>
<keyword evidence="1" id="KW-0479">Metal-binding</keyword>
<dbReference type="GO" id="GO:0006357">
    <property type="term" value="P:regulation of transcription by RNA polymerase II"/>
    <property type="evidence" value="ECO:0000318"/>
    <property type="project" value="GO_Central"/>
</dbReference>
<dbReference type="OMA" id="TECHEPE"/>
<protein>
    <submittedName>
        <fullName evidence="8">Zinc finger protein 39-like</fullName>
    </submittedName>
</protein>
<dbReference type="SMART" id="SM00355">
    <property type="entry name" value="ZnF_C2H2"/>
    <property type="match status" value="5"/>
</dbReference>
<keyword evidence="3 5" id="KW-0863">Zinc-finger</keyword>
<feature type="domain" description="C2H2-type" evidence="6">
    <location>
        <begin position="429"/>
        <end position="456"/>
    </location>
</feature>
<dbReference type="GO" id="GO:0000981">
    <property type="term" value="F:DNA-binding transcription factor activity, RNA polymerase II-specific"/>
    <property type="evidence" value="ECO:0000318"/>
    <property type="project" value="GO_Central"/>
</dbReference>
<feature type="domain" description="C2H2-type" evidence="6">
    <location>
        <begin position="401"/>
        <end position="428"/>
    </location>
</feature>
<organism evidence="7 8">
    <name type="scientific">Branchiostoma floridae</name>
    <name type="common">Florida lancelet</name>
    <name type="synonym">Amphioxus</name>
    <dbReference type="NCBI Taxonomy" id="7739"/>
    <lineage>
        <taxon>Eukaryota</taxon>
        <taxon>Metazoa</taxon>
        <taxon>Chordata</taxon>
        <taxon>Cephalochordata</taxon>
        <taxon>Leptocardii</taxon>
        <taxon>Amphioxiformes</taxon>
        <taxon>Branchiostomatidae</taxon>
        <taxon>Branchiostoma</taxon>
    </lineage>
</organism>
<dbReference type="FunFam" id="3.30.160.60:FF:002755">
    <property type="entry name" value="Uncharacterized protein"/>
    <property type="match status" value="1"/>
</dbReference>
<keyword evidence="7" id="KW-1185">Reference proteome</keyword>
<proteinExistence type="predicted"/>
<dbReference type="PROSITE" id="PS50157">
    <property type="entry name" value="ZINC_FINGER_C2H2_2"/>
    <property type="match status" value="5"/>
</dbReference>
<gene>
    <name evidence="8" type="primary">LOC118406402</name>
</gene>
<evidence type="ECO:0000313" key="8">
    <source>
        <dbReference type="RefSeq" id="XP_035662336.1"/>
    </source>
</evidence>
<reference evidence="8" key="2">
    <citation type="submission" date="2025-08" db="UniProtKB">
        <authorList>
            <consortium name="RefSeq"/>
        </authorList>
    </citation>
    <scope>IDENTIFICATION</scope>
    <source>
        <strain evidence="8">S238N-H82</strain>
        <tissue evidence="8">Testes</tissue>
    </source>
</reference>
<dbReference type="InterPro" id="IPR013087">
    <property type="entry name" value="Znf_C2H2_type"/>
</dbReference>
<reference evidence="7" key="1">
    <citation type="journal article" date="2020" name="Nat. Ecol. Evol.">
        <title>Deeply conserved synteny resolves early events in vertebrate evolution.</title>
        <authorList>
            <person name="Simakov O."/>
            <person name="Marletaz F."/>
            <person name="Yue J.X."/>
            <person name="O'Connell B."/>
            <person name="Jenkins J."/>
            <person name="Brandt A."/>
            <person name="Calef R."/>
            <person name="Tung C.H."/>
            <person name="Huang T.K."/>
            <person name="Schmutz J."/>
            <person name="Satoh N."/>
            <person name="Yu J.K."/>
            <person name="Putnam N.H."/>
            <person name="Green R.E."/>
            <person name="Rokhsar D.S."/>
        </authorList>
    </citation>
    <scope>NUCLEOTIDE SEQUENCE [LARGE SCALE GENOMIC DNA]</scope>
    <source>
        <strain evidence="7">S238N-H82</strain>
    </source>
</reference>